<dbReference type="PANTHER" id="PTHR42951">
    <property type="entry name" value="METALLO-BETA-LACTAMASE DOMAIN-CONTAINING"/>
    <property type="match status" value="1"/>
</dbReference>
<sequence length="314" mass="34743">MRQGLNDLGNGVWAWLAHSNSWGWSNAGLIVDGEESLLVDTLYDLQLTGDMLSHMRDAEPRARHIETVVNTHANGDHCHGNELVSDAEIIASAASALEMSELPPETMAALIASAGEMGELGRYFTDCFGQFRFDGIALTPPTRTFNGQLDLQVGDKPVHLLEVGPAHTRGDVLVYSPVDRTVFTGDILFIEGTPIMWQGPVGNWIKACRLIEDMDVDHIVPGHGPLTDKRGVRQVRAYLEYIRDEARQRYDAGLSAFDAARDIDLRDFDAWSDPERIAVNVDSLYREFSATESVTDIFELFSRMASLAGYDTAN</sequence>
<comment type="similarity">
    <text evidence="1">Belongs to the metallo-beta-lactamase superfamily. Class-B beta-lactamase family.</text>
</comment>
<protein>
    <submittedName>
        <fullName evidence="3">MBL fold metallo-hydrolase</fullName>
    </submittedName>
</protein>
<dbReference type="CDD" id="cd16282">
    <property type="entry name" value="metallo-hydrolase-like_MBL-fold"/>
    <property type="match status" value="1"/>
</dbReference>
<dbReference type="Proteomes" id="UP000323708">
    <property type="component" value="Unassembled WGS sequence"/>
</dbReference>
<dbReference type="Pfam" id="PF00753">
    <property type="entry name" value="Lactamase_B"/>
    <property type="match status" value="1"/>
</dbReference>
<feature type="domain" description="Metallo-beta-lactamase" evidence="2">
    <location>
        <begin position="24"/>
        <end position="223"/>
    </location>
</feature>
<dbReference type="GO" id="GO:0017001">
    <property type="term" value="P:antibiotic catabolic process"/>
    <property type="evidence" value="ECO:0007669"/>
    <property type="project" value="UniProtKB-ARBA"/>
</dbReference>
<evidence type="ECO:0000313" key="3">
    <source>
        <dbReference type="EMBL" id="KAA1193915.1"/>
    </source>
</evidence>
<keyword evidence="3" id="KW-0378">Hydrolase</keyword>
<evidence type="ECO:0000259" key="2">
    <source>
        <dbReference type="SMART" id="SM00849"/>
    </source>
</evidence>
<organism evidence="3 4">
    <name type="scientific">Pseudohalioglobus sediminis</name>
    <dbReference type="NCBI Taxonomy" id="2606449"/>
    <lineage>
        <taxon>Bacteria</taxon>
        <taxon>Pseudomonadati</taxon>
        <taxon>Pseudomonadota</taxon>
        <taxon>Gammaproteobacteria</taxon>
        <taxon>Cellvibrionales</taxon>
        <taxon>Halieaceae</taxon>
        <taxon>Pseudohalioglobus</taxon>
    </lineage>
</organism>
<dbReference type="EMBL" id="VTUX01000001">
    <property type="protein sequence ID" value="KAA1193915.1"/>
    <property type="molecule type" value="Genomic_DNA"/>
</dbReference>
<dbReference type="Gene3D" id="3.60.15.10">
    <property type="entry name" value="Ribonuclease Z/Hydroxyacylglutathione hydrolase-like"/>
    <property type="match status" value="1"/>
</dbReference>
<proteinExistence type="inferred from homology"/>
<dbReference type="SMART" id="SM00849">
    <property type="entry name" value="Lactamase_B"/>
    <property type="match status" value="1"/>
</dbReference>
<dbReference type="SUPFAM" id="SSF56281">
    <property type="entry name" value="Metallo-hydrolase/oxidoreductase"/>
    <property type="match status" value="1"/>
</dbReference>
<accession>A0A5B0X5F8</accession>
<dbReference type="AlphaFoldDB" id="A0A5B0X5F8"/>
<dbReference type="GO" id="GO:0016787">
    <property type="term" value="F:hydrolase activity"/>
    <property type="evidence" value="ECO:0007669"/>
    <property type="project" value="UniProtKB-KW"/>
</dbReference>
<dbReference type="InterPro" id="IPR001279">
    <property type="entry name" value="Metallo-B-lactamas"/>
</dbReference>
<name>A0A5B0X5F8_9GAMM</name>
<evidence type="ECO:0000256" key="1">
    <source>
        <dbReference type="ARBA" id="ARBA00005250"/>
    </source>
</evidence>
<dbReference type="PANTHER" id="PTHR42951:SF4">
    <property type="entry name" value="ACYL-COENZYME A THIOESTERASE MBLAC2"/>
    <property type="match status" value="1"/>
</dbReference>
<dbReference type="RefSeq" id="WP_149609384.1">
    <property type="nucleotide sequence ID" value="NZ_VTUX01000001.1"/>
</dbReference>
<dbReference type="InterPro" id="IPR050855">
    <property type="entry name" value="NDM-1-like"/>
</dbReference>
<gene>
    <name evidence="3" type="ORF">F0M18_00255</name>
</gene>
<dbReference type="InterPro" id="IPR036866">
    <property type="entry name" value="RibonucZ/Hydroxyglut_hydro"/>
</dbReference>
<evidence type="ECO:0000313" key="4">
    <source>
        <dbReference type="Proteomes" id="UP000323708"/>
    </source>
</evidence>
<comment type="caution">
    <text evidence="3">The sequence shown here is derived from an EMBL/GenBank/DDBJ whole genome shotgun (WGS) entry which is preliminary data.</text>
</comment>
<keyword evidence="4" id="KW-1185">Reference proteome</keyword>
<reference evidence="3 4" key="1">
    <citation type="submission" date="2019-09" db="EMBL/GenBank/DDBJ databases">
        <authorList>
            <person name="Chen X.-Y."/>
        </authorList>
    </citation>
    <scope>NUCLEOTIDE SEQUENCE [LARGE SCALE GENOMIC DNA]</scope>
    <source>
        <strain evidence="3 4">NY5</strain>
    </source>
</reference>